<keyword evidence="3 9" id="KW-0548">Nucleotidyltransferase</keyword>
<dbReference type="SMART" id="SM00481">
    <property type="entry name" value="POLIIIAc"/>
    <property type="match status" value="1"/>
</dbReference>
<dbReference type="GO" id="GO:0008408">
    <property type="term" value="F:3'-5' exonuclease activity"/>
    <property type="evidence" value="ECO:0007669"/>
    <property type="project" value="InterPro"/>
</dbReference>
<feature type="region of interest" description="Disordered" evidence="10">
    <location>
        <begin position="992"/>
        <end position="1014"/>
    </location>
</feature>
<dbReference type="PANTHER" id="PTHR32294">
    <property type="entry name" value="DNA POLYMERASE III SUBUNIT ALPHA"/>
    <property type="match status" value="1"/>
</dbReference>
<gene>
    <name evidence="9" type="primary">dnaE2</name>
    <name evidence="12" type="ORF">CCO03_14340</name>
</gene>
<dbReference type="NCBIfam" id="NF004225">
    <property type="entry name" value="PRK05672.1"/>
    <property type="match status" value="1"/>
</dbReference>
<feature type="domain" description="Polymerase/histidinol phosphatase N-terminal" evidence="11">
    <location>
        <begin position="26"/>
        <end position="93"/>
    </location>
</feature>
<dbReference type="InterPro" id="IPR016195">
    <property type="entry name" value="Pol/histidinol_Pase-like"/>
</dbReference>
<evidence type="ECO:0000256" key="1">
    <source>
        <dbReference type="ARBA" id="ARBA00022490"/>
    </source>
</evidence>
<dbReference type="GO" id="GO:0006260">
    <property type="term" value="P:DNA replication"/>
    <property type="evidence" value="ECO:0007669"/>
    <property type="project" value="UniProtKB-KW"/>
</dbReference>
<comment type="catalytic activity">
    <reaction evidence="8 9">
        <text>DNA(n) + a 2'-deoxyribonucleoside 5'-triphosphate = DNA(n+1) + diphosphate</text>
        <dbReference type="Rhea" id="RHEA:22508"/>
        <dbReference type="Rhea" id="RHEA-COMP:17339"/>
        <dbReference type="Rhea" id="RHEA-COMP:17340"/>
        <dbReference type="ChEBI" id="CHEBI:33019"/>
        <dbReference type="ChEBI" id="CHEBI:61560"/>
        <dbReference type="ChEBI" id="CHEBI:173112"/>
        <dbReference type="EC" id="2.7.7.7"/>
    </reaction>
</comment>
<name>A0A1Y0EPX2_9BURK</name>
<keyword evidence="5 9" id="KW-0227">DNA damage</keyword>
<feature type="region of interest" description="Disordered" evidence="10">
    <location>
        <begin position="923"/>
        <end position="942"/>
    </location>
</feature>
<dbReference type="EMBL" id="CP021455">
    <property type="protein sequence ID" value="ARU05705.1"/>
    <property type="molecule type" value="Genomic_DNA"/>
</dbReference>
<dbReference type="PANTHER" id="PTHR32294:SF4">
    <property type="entry name" value="ERROR-PRONE DNA POLYMERASE"/>
    <property type="match status" value="1"/>
</dbReference>
<evidence type="ECO:0000313" key="13">
    <source>
        <dbReference type="Proteomes" id="UP000196138"/>
    </source>
</evidence>
<comment type="subcellular location">
    <subcellularLocation>
        <location evidence="9">Cytoplasm</location>
    </subcellularLocation>
</comment>
<dbReference type="NCBIfam" id="TIGR00594">
    <property type="entry name" value="polc"/>
    <property type="match status" value="1"/>
</dbReference>
<dbReference type="Gene3D" id="3.20.20.140">
    <property type="entry name" value="Metal-dependent hydrolases"/>
    <property type="match status" value="1"/>
</dbReference>
<dbReference type="HAMAP" id="MF_01902">
    <property type="entry name" value="DNApol_error_prone"/>
    <property type="match status" value="1"/>
</dbReference>
<reference evidence="12 13" key="1">
    <citation type="submission" date="2017-05" db="EMBL/GenBank/DDBJ databases">
        <authorList>
            <person name="Song R."/>
            <person name="Chenine A.L."/>
            <person name="Ruprecht R.M."/>
        </authorList>
    </citation>
    <scope>NUCLEOTIDE SEQUENCE [LARGE SCALE GENOMIC DNA]</scope>
    <source>
        <strain evidence="12 13">DSM 26136</strain>
    </source>
</reference>
<dbReference type="Pfam" id="PF07733">
    <property type="entry name" value="DNA_pol3_alpha"/>
    <property type="match status" value="1"/>
</dbReference>
<evidence type="ECO:0000256" key="6">
    <source>
        <dbReference type="ARBA" id="ARBA00022932"/>
    </source>
</evidence>
<dbReference type="InterPro" id="IPR029460">
    <property type="entry name" value="DNAPol_HHH"/>
</dbReference>
<proteinExistence type="inferred from homology"/>
<dbReference type="Pfam" id="PF17657">
    <property type="entry name" value="DNA_pol3_finger"/>
    <property type="match status" value="1"/>
</dbReference>
<dbReference type="GO" id="GO:0006281">
    <property type="term" value="P:DNA repair"/>
    <property type="evidence" value="ECO:0007669"/>
    <property type="project" value="UniProtKB-UniRule"/>
</dbReference>
<comment type="function">
    <text evidence="9">DNA polymerase involved in damage-induced mutagenesis and translesion synthesis (TLS). It is not the major replicative DNA polymerase.</text>
</comment>
<dbReference type="InterPro" id="IPR004805">
    <property type="entry name" value="DnaE2/DnaE/PolC"/>
</dbReference>
<dbReference type="InterPro" id="IPR003141">
    <property type="entry name" value="Pol/His_phosphatase_N"/>
</dbReference>
<keyword evidence="2 9" id="KW-0808">Transferase</keyword>
<evidence type="ECO:0000256" key="10">
    <source>
        <dbReference type="SAM" id="MobiDB-lite"/>
    </source>
</evidence>
<accession>A0A1Y0EPX2</accession>
<feature type="region of interest" description="Disordered" evidence="10">
    <location>
        <begin position="950"/>
        <end position="979"/>
    </location>
</feature>
<dbReference type="GO" id="GO:0003887">
    <property type="term" value="F:DNA-directed DNA polymerase activity"/>
    <property type="evidence" value="ECO:0007669"/>
    <property type="project" value="UniProtKB-UniRule"/>
</dbReference>
<organism evidence="12 13">
    <name type="scientific">Comamonas serinivorans</name>
    <dbReference type="NCBI Taxonomy" id="1082851"/>
    <lineage>
        <taxon>Bacteria</taxon>
        <taxon>Pseudomonadati</taxon>
        <taxon>Pseudomonadota</taxon>
        <taxon>Betaproteobacteria</taxon>
        <taxon>Burkholderiales</taxon>
        <taxon>Comamonadaceae</taxon>
        <taxon>Comamonas</taxon>
    </lineage>
</organism>
<keyword evidence="7 9" id="KW-0234">DNA repair</keyword>
<keyword evidence="13" id="KW-1185">Reference proteome</keyword>
<evidence type="ECO:0000256" key="2">
    <source>
        <dbReference type="ARBA" id="ARBA00022679"/>
    </source>
</evidence>
<dbReference type="InterPro" id="IPR011708">
    <property type="entry name" value="DNA_pol3_alpha_NTPase_dom"/>
</dbReference>
<dbReference type="GO" id="GO:0005737">
    <property type="term" value="C:cytoplasm"/>
    <property type="evidence" value="ECO:0007669"/>
    <property type="project" value="UniProtKB-SubCell"/>
</dbReference>
<dbReference type="InterPro" id="IPR023073">
    <property type="entry name" value="DnaE2"/>
</dbReference>
<dbReference type="CDD" id="cd07434">
    <property type="entry name" value="PHP_PolIIIA_DnaE2"/>
    <property type="match status" value="1"/>
</dbReference>
<dbReference type="KEGG" id="cser:CCO03_14340"/>
<dbReference type="EC" id="2.7.7.7" evidence="9"/>
<dbReference type="InterPro" id="IPR004013">
    <property type="entry name" value="PHP_dom"/>
</dbReference>
<keyword evidence="4 9" id="KW-0235">DNA replication</keyword>
<dbReference type="Proteomes" id="UP000196138">
    <property type="component" value="Chromosome"/>
</dbReference>
<sequence length="1245" mass="135287">MDPPLNHLTPTTPVTTPAPDPLPAYAELRCLSNFSFLRGASHPDELVQRAQALGYRALALTDDGSLAGVVRAHVAAKAAGLPLIVGAQFRVQARAPGETPFTLVLLAQTLFGYGNLCAFITQLRRAAPKGHYQLTRDQVQGHALRDCLALLCPDRQPPAAPDTPGHANRHSSGAAQAWARSPGPAAEPTSPADTAQAIESIDPMGPSPATAPPDAAAPASPLGRQAVQAADALAELGHWALSQFMGRCWIGVDLPRRMDDALWLHRLREMGMRTALPLVAVGDVHLHVRSRKPLHDVLTAIRIGQPLTHCGHALQRSAELHLRSRLRLAQTFPPELLAETLVVASRCHFSLDEIRYQYPAEVVPTGTTALAYLEALTQKGAAERWPDGVPAQVQAQLTRELGLIGELGYEHYFLTVHDIVAHARSVHILCQGRGSAANSAVCYCLGITAVNPAQSELLFERFISKERNEPPDIDVDFEHERREEVIQYLYTKYGRDRCALTATVISYHERSAIRDVGKALGFDEATLDAIARQHRRLEGQGVQAELLRELGLDVDALAVQQLMQLVAQILGFPRHLSQHTGGFVLTQGPLSRLVPIENAAMRDRTVIQWDKDDLDAAGLLKVDVLALGMLTALRRTFDFVAQRRGVRPTLATLPPDDPATYDMICRADTVGVFQIESRAQMSMLPRLQPRNFYDLVIEVAIVRPGPIQGGMVHPYLRRRQGLEKVTYEKPVLQQALARTLGVPIFQEQVMQIAILAAGFSPGEADALRRAMAAWRRTGTLSKYQQKIIDGMTANGYTPEFAESIFRQIQGFSEYGFPESHAASFAQLVYASSWLKCHEPAAFLAALLNSQPMGFYTPSQLVQDARRHGVRVRPVDVLHSDWDCSLEDLRHPDGPAVRLGLCQVSGLSQASGQRIVQARLAAGPTAPTGHAGHGPGSASATAPLDAGVHGLATQATSSSSDAEAWRDGQAPEPLASPAGQSAEVCLAQPQQVFVGHPPADPPEPGGPPPHQAGRLHASDATTTDITHQASQADDLPTPSPWPDVEALARSAGLDRREVQLLAAADALRGLAGHRRQQMWAAAGWHAEPALLHEAPTHEPPLVLPQAPETEAVAWDLAATHLSLRTHPMALLRPRLARWRLRSSQDLHTAVDGDWVRTAGIVTVRQQPPTAKGTTFVSLEDEFGSLQVIVWRHVRDAQRPILQGARLMAVQGRWQREGLVCNLIAHRLADLSALLAPFATGSSRDFH</sequence>
<keyword evidence="6 9" id="KW-0239">DNA-directed DNA polymerase</keyword>
<feature type="compositionally biased region" description="Pro residues" evidence="10">
    <location>
        <begin position="997"/>
        <end position="1009"/>
    </location>
</feature>
<protein>
    <recommendedName>
        <fullName evidence="9">Error-prone DNA polymerase</fullName>
        <ecNumber evidence="9">2.7.7.7</ecNumber>
    </recommendedName>
</protein>
<dbReference type="Pfam" id="PF02811">
    <property type="entry name" value="PHP"/>
    <property type="match status" value="1"/>
</dbReference>
<dbReference type="AlphaFoldDB" id="A0A1Y0EPX2"/>
<dbReference type="InterPro" id="IPR040982">
    <property type="entry name" value="DNA_pol3_finger"/>
</dbReference>
<dbReference type="SUPFAM" id="SSF89550">
    <property type="entry name" value="PHP domain-like"/>
    <property type="match status" value="1"/>
</dbReference>
<evidence type="ECO:0000256" key="4">
    <source>
        <dbReference type="ARBA" id="ARBA00022705"/>
    </source>
</evidence>
<dbReference type="CDD" id="cd04485">
    <property type="entry name" value="DnaE_OBF"/>
    <property type="match status" value="1"/>
</dbReference>
<feature type="compositionally biased region" description="Low complexity" evidence="10">
    <location>
        <begin position="212"/>
        <end position="221"/>
    </location>
</feature>
<evidence type="ECO:0000256" key="8">
    <source>
        <dbReference type="ARBA" id="ARBA00049244"/>
    </source>
</evidence>
<evidence type="ECO:0000259" key="11">
    <source>
        <dbReference type="SMART" id="SM00481"/>
    </source>
</evidence>
<evidence type="ECO:0000313" key="12">
    <source>
        <dbReference type="EMBL" id="ARU05705.1"/>
    </source>
</evidence>
<evidence type="ECO:0000256" key="5">
    <source>
        <dbReference type="ARBA" id="ARBA00022763"/>
    </source>
</evidence>
<comment type="similarity">
    <text evidence="9">Belongs to the DNA polymerase type-C family. DnaE2 subfamily.</text>
</comment>
<evidence type="ECO:0000256" key="7">
    <source>
        <dbReference type="ARBA" id="ARBA00023204"/>
    </source>
</evidence>
<evidence type="ECO:0000256" key="9">
    <source>
        <dbReference type="HAMAP-Rule" id="MF_01902"/>
    </source>
</evidence>
<keyword evidence="1 9" id="KW-0963">Cytoplasm</keyword>
<evidence type="ECO:0000256" key="3">
    <source>
        <dbReference type="ARBA" id="ARBA00022695"/>
    </source>
</evidence>
<dbReference type="Pfam" id="PF14579">
    <property type="entry name" value="HHH_6"/>
    <property type="match status" value="1"/>
</dbReference>
<feature type="region of interest" description="Disordered" evidence="10">
    <location>
        <begin position="155"/>
        <end position="223"/>
    </location>
</feature>